<evidence type="ECO:0000256" key="4">
    <source>
        <dbReference type="ARBA" id="ARBA00022723"/>
    </source>
</evidence>
<reference evidence="6 7" key="1">
    <citation type="journal article" date="2013" name="Proc. Natl. Acad. Sci. U.S.A.">
        <title>Fine-scale variation in meiotic recombination in Mimulus inferred from population shotgun sequencing.</title>
        <authorList>
            <person name="Hellsten U."/>
            <person name="Wright K.M."/>
            <person name="Jenkins J."/>
            <person name="Shu S."/>
            <person name="Yuan Y."/>
            <person name="Wessler S.R."/>
            <person name="Schmutz J."/>
            <person name="Willis J.H."/>
            <person name="Rokhsar D.S."/>
        </authorList>
    </citation>
    <scope>NUCLEOTIDE SEQUENCE [LARGE SCALE GENOMIC DNA]</scope>
    <source>
        <strain evidence="7">cv. DUN x IM62</strain>
    </source>
</reference>
<evidence type="ECO:0008006" key="8">
    <source>
        <dbReference type="Google" id="ProtNLM"/>
    </source>
</evidence>
<dbReference type="SUPFAM" id="SSF53335">
    <property type="entry name" value="S-adenosyl-L-methionine-dependent methyltransferases"/>
    <property type="match status" value="1"/>
</dbReference>
<dbReference type="InterPro" id="IPR042086">
    <property type="entry name" value="MeTrfase_capping"/>
</dbReference>
<dbReference type="Gene3D" id="1.10.1200.270">
    <property type="entry name" value="Methyltransferase, alpha-helical capping domain"/>
    <property type="match status" value="1"/>
</dbReference>
<proteinExistence type="inferred from homology"/>
<dbReference type="Pfam" id="PF03492">
    <property type="entry name" value="Methyltransf_7"/>
    <property type="match status" value="1"/>
</dbReference>
<keyword evidence="4" id="KW-0479">Metal-binding</keyword>
<dbReference type="GO" id="GO:0046872">
    <property type="term" value="F:metal ion binding"/>
    <property type="evidence" value="ECO:0007669"/>
    <property type="project" value="UniProtKB-KW"/>
</dbReference>
<evidence type="ECO:0000256" key="1">
    <source>
        <dbReference type="ARBA" id="ARBA00007967"/>
    </source>
</evidence>
<keyword evidence="3" id="KW-0808">Transferase</keyword>
<dbReference type="AlphaFoldDB" id="A0A022Q601"/>
<evidence type="ECO:0000256" key="3">
    <source>
        <dbReference type="ARBA" id="ARBA00022679"/>
    </source>
</evidence>
<dbReference type="GO" id="GO:0008757">
    <property type="term" value="F:S-adenosylmethionine-dependent methyltransferase activity"/>
    <property type="evidence" value="ECO:0000318"/>
    <property type="project" value="GO_Central"/>
</dbReference>
<dbReference type="eggNOG" id="ENOG502QQAF">
    <property type="taxonomic scope" value="Eukaryota"/>
</dbReference>
<evidence type="ECO:0000313" key="6">
    <source>
        <dbReference type="EMBL" id="EYU24092.1"/>
    </source>
</evidence>
<evidence type="ECO:0000256" key="5">
    <source>
        <dbReference type="ARBA" id="ARBA00022842"/>
    </source>
</evidence>
<keyword evidence="7" id="KW-1185">Reference proteome</keyword>
<keyword evidence="5" id="KW-0460">Magnesium</keyword>
<keyword evidence="2" id="KW-0489">Methyltransferase</keyword>
<dbReference type="EMBL" id="KI632147">
    <property type="protein sequence ID" value="EYU24092.1"/>
    <property type="molecule type" value="Genomic_DNA"/>
</dbReference>
<organism evidence="6 7">
    <name type="scientific">Erythranthe guttata</name>
    <name type="common">Yellow monkey flower</name>
    <name type="synonym">Mimulus guttatus</name>
    <dbReference type="NCBI Taxonomy" id="4155"/>
    <lineage>
        <taxon>Eukaryota</taxon>
        <taxon>Viridiplantae</taxon>
        <taxon>Streptophyta</taxon>
        <taxon>Embryophyta</taxon>
        <taxon>Tracheophyta</taxon>
        <taxon>Spermatophyta</taxon>
        <taxon>Magnoliopsida</taxon>
        <taxon>eudicotyledons</taxon>
        <taxon>Gunneridae</taxon>
        <taxon>Pentapetalae</taxon>
        <taxon>asterids</taxon>
        <taxon>lamiids</taxon>
        <taxon>Lamiales</taxon>
        <taxon>Phrymaceae</taxon>
        <taxon>Erythranthe</taxon>
    </lineage>
</organism>
<dbReference type="PANTHER" id="PTHR31009">
    <property type="entry name" value="S-ADENOSYL-L-METHIONINE:CARBOXYL METHYLTRANSFERASE FAMILY PROTEIN"/>
    <property type="match status" value="1"/>
</dbReference>
<evidence type="ECO:0000313" key="7">
    <source>
        <dbReference type="Proteomes" id="UP000030748"/>
    </source>
</evidence>
<dbReference type="Proteomes" id="UP000030748">
    <property type="component" value="Unassembled WGS sequence"/>
</dbReference>
<dbReference type="InterPro" id="IPR029063">
    <property type="entry name" value="SAM-dependent_MTases_sf"/>
</dbReference>
<sequence length="357" mass="40713">MDIEKVFQMKGGIGENSYSKNSSLQKRAADKVKHIITAAMEQMYVEKRPNSIGIADLGCSTGPNTLSNIKQLVHTVLLHPHPDPEPEFRVFLNDLPTNDFNTLFQSLPDFYTQLNKHRIYISAYPGSFYGRLFPDHCLHFIYSSNCLHWLSKVPAGIYDEQGFSINKKSIYISERSTQEVSLAYLKQFQHDFSLFLKSRSQELVCGGRMVLILLGRTGSHHADRGNSVFWEIMYRSLSTMVDEGEIDEEKLESYEVHFYAPSKEELEDEVRKEGSFKLDVLEMFENENENDIDADMSYGTAVAKTVRSIQESMLANHFGDSILDKLFQHYATLLDQELAAANDHINSITTVLVLTKL</sequence>
<evidence type="ECO:0000256" key="2">
    <source>
        <dbReference type="ARBA" id="ARBA00022603"/>
    </source>
</evidence>
<name>A0A022Q601_ERYGU</name>
<accession>A0A022Q601</accession>
<protein>
    <recommendedName>
        <fullName evidence="8">Jasmonate O-methyltransferase</fullName>
    </recommendedName>
</protein>
<dbReference type="GO" id="GO:0032259">
    <property type="term" value="P:methylation"/>
    <property type="evidence" value="ECO:0000318"/>
    <property type="project" value="GO_Central"/>
</dbReference>
<dbReference type="InterPro" id="IPR005299">
    <property type="entry name" value="MeTrfase_7"/>
</dbReference>
<comment type="similarity">
    <text evidence="1">Belongs to the methyltransferase superfamily. Type-7 methyltransferase family.</text>
</comment>
<gene>
    <name evidence="6" type="ORF">MIMGU_mgv1a008958mg</name>
</gene>
<dbReference type="STRING" id="4155.A0A022Q601"/>
<dbReference type="Gene3D" id="3.40.50.150">
    <property type="entry name" value="Vaccinia Virus protein VP39"/>
    <property type="match status" value="1"/>
</dbReference>